<evidence type="ECO:0000256" key="1">
    <source>
        <dbReference type="SAM" id="MobiDB-lite"/>
    </source>
</evidence>
<dbReference type="EMBL" id="KV008327">
    <property type="protein sequence ID" value="KZV30286.1"/>
    <property type="molecule type" value="Genomic_DNA"/>
</dbReference>
<feature type="region of interest" description="Disordered" evidence="1">
    <location>
        <begin position="102"/>
        <end position="126"/>
    </location>
</feature>
<evidence type="ECO:0000313" key="2">
    <source>
        <dbReference type="EMBL" id="KZV30286.1"/>
    </source>
</evidence>
<proteinExistence type="predicted"/>
<evidence type="ECO:0000313" key="3">
    <source>
        <dbReference type="Proteomes" id="UP000250235"/>
    </source>
</evidence>
<keyword evidence="3" id="KW-1185">Reference proteome</keyword>
<feature type="region of interest" description="Disordered" evidence="1">
    <location>
        <begin position="283"/>
        <end position="367"/>
    </location>
</feature>
<dbReference type="AlphaFoldDB" id="A0A2Z7B8C5"/>
<feature type="compositionally biased region" description="Low complexity" evidence="1">
    <location>
        <begin position="336"/>
        <end position="354"/>
    </location>
</feature>
<dbReference type="Proteomes" id="UP000250235">
    <property type="component" value="Unassembled WGS sequence"/>
</dbReference>
<reference evidence="2 3" key="1">
    <citation type="journal article" date="2015" name="Proc. Natl. Acad. Sci. U.S.A.">
        <title>The resurrection genome of Boea hygrometrica: A blueprint for survival of dehydration.</title>
        <authorList>
            <person name="Xiao L."/>
            <person name="Yang G."/>
            <person name="Zhang L."/>
            <person name="Yang X."/>
            <person name="Zhao S."/>
            <person name="Ji Z."/>
            <person name="Zhou Q."/>
            <person name="Hu M."/>
            <person name="Wang Y."/>
            <person name="Chen M."/>
            <person name="Xu Y."/>
            <person name="Jin H."/>
            <person name="Xiao X."/>
            <person name="Hu G."/>
            <person name="Bao F."/>
            <person name="Hu Y."/>
            <person name="Wan P."/>
            <person name="Li L."/>
            <person name="Deng X."/>
            <person name="Kuang T."/>
            <person name="Xiang C."/>
            <person name="Zhu J.K."/>
            <person name="Oliver M.J."/>
            <person name="He Y."/>
        </authorList>
    </citation>
    <scope>NUCLEOTIDE SEQUENCE [LARGE SCALE GENOMIC DNA]</scope>
    <source>
        <strain evidence="3">cv. XS01</strain>
    </source>
</reference>
<feature type="non-terminal residue" evidence="2">
    <location>
        <position position="1"/>
    </location>
</feature>
<name>A0A2Z7B8C5_9LAMI</name>
<protein>
    <submittedName>
        <fullName evidence="2">Uncharacterized protein</fullName>
    </submittedName>
</protein>
<organism evidence="2 3">
    <name type="scientific">Dorcoceras hygrometricum</name>
    <dbReference type="NCBI Taxonomy" id="472368"/>
    <lineage>
        <taxon>Eukaryota</taxon>
        <taxon>Viridiplantae</taxon>
        <taxon>Streptophyta</taxon>
        <taxon>Embryophyta</taxon>
        <taxon>Tracheophyta</taxon>
        <taxon>Spermatophyta</taxon>
        <taxon>Magnoliopsida</taxon>
        <taxon>eudicotyledons</taxon>
        <taxon>Gunneridae</taxon>
        <taxon>Pentapetalae</taxon>
        <taxon>asterids</taxon>
        <taxon>lamiids</taxon>
        <taxon>Lamiales</taxon>
        <taxon>Gesneriaceae</taxon>
        <taxon>Didymocarpoideae</taxon>
        <taxon>Trichosporeae</taxon>
        <taxon>Loxocarpinae</taxon>
        <taxon>Dorcoceras</taxon>
    </lineage>
</organism>
<accession>A0A2Z7B8C5</accession>
<gene>
    <name evidence="2" type="ORF">F511_34302</name>
</gene>
<feature type="compositionally biased region" description="Basic and acidic residues" evidence="1">
    <location>
        <begin position="292"/>
        <end position="307"/>
    </location>
</feature>
<sequence>LMVAISAGLKMNWAYVLFQILVSMVHTPNRQSQGFVVQMSVMLEKLVKANLGESVKLHSLKVLNHKSVRTYMKKNLTVGPSGESSKKIGEIANAADSLQSLTNKQDKKVEKKKKKEKEPGSDQFQEGIGTSMVERLDRRLIRYTTRISTPLPVCTRKTKKILGMESPRRDGITDSACKNQSVMVSVQYGPFNSNIPIRSTTIDGAGVSIAAESGDHQARRNVNRCQAQAGLPIVFPERSVDCDTSNEITPGVSWSEWKAQHVQQLTIWVEEIDRTVENVDETKAVNFQENQALEKEQKDPEYERQAQTEEQPAPEDGQQALEQPAPEEEDQPQPDPTQSSTTHFRFSFSSNSVNNEDRHDPDPSSLSIVKYMGKQTDKQITPEEAQRVQQLTNLPTPTPVMDNTAKELTSLKDIVSSLDSKIDRIGVDTYFAKHTALKFRQQLDTKIDGLETSLVHQFTDRQQNLAGDIVLLKSQVSEMVECLKQIRDAKKGEGTSKKRRPL</sequence>